<keyword evidence="1" id="KW-0805">Transcription regulation</keyword>
<dbReference type="Pfam" id="PF01638">
    <property type="entry name" value="HxlR"/>
    <property type="match status" value="1"/>
</dbReference>
<dbReference type="EMBL" id="CP108021">
    <property type="protein sequence ID" value="WUM18851.1"/>
    <property type="molecule type" value="Genomic_DNA"/>
</dbReference>
<organism evidence="5 6">
    <name type="scientific">Williamsia herbipolensis</name>
    <dbReference type="NCBI Taxonomy" id="1603258"/>
    <lineage>
        <taxon>Bacteria</taxon>
        <taxon>Bacillati</taxon>
        <taxon>Actinomycetota</taxon>
        <taxon>Actinomycetes</taxon>
        <taxon>Mycobacteriales</taxon>
        <taxon>Nocardiaceae</taxon>
        <taxon>Williamsia</taxon>
    </lineage>
</organism>
<dbReference type="InterPro" id="IPR036390">
    <property type="entry name" value="WH_DNA-bd_sf"/>
</dbReference>
<evidence type="ECO:0000256" key="2">
    <source>
        <dbReference type="ARBA" id="ARBA00023125"/>
    </source>
</evidence>
<dbReference type="Gene3D" id="1.10.10.10">
    <property type="entry name" value="Winged helix-like DNA-binding domain superfamily/Winged helix DNA-binding domain"/>
    <property type="match status" value="1"/>
</dbReference>
<evidence type="ECO:0000256" key="3">
    <source>
        <dbReference type="ARBA" id="ARBA00023163"/>
    </source>
</evidence>
<dbReference type="CDD" id="cd00090">
    <property type="entry name" value="HTH_ARSR"/>
    <property type="match status" value="1"/>
</dbReference>
<accession>A0AAU4JYJ0</accession>
<keyword evidence="6" id="KW-1185">Reference proteome</keyword>
<proteinExistence type="predicted"/>
<evidence type="ECO:0000313" key="5">
    <source>
        <dbReference type="EMBL" id="WUM18851.1"/>
    </source>
</evidence>
<evidence type="ECO:0000313" key="6">
    <source>
        <dbReference type="Proteomes" id="UP001432128"/>
    </source>
</evidence>
<evidence type="ECO:0000256" key="1">
    <source>
        <dbReference type="ARBA" id="ARBA00023015"/>
    </source>
</evidence>
<protein>
    <submittedName>
        <fullName evidence="5">Helix-turn-helix transcriptional regulator</fullName>
    </submittedName>
</protein>
<dbReference type="PANTHER" id="PTHR33204:SF37">
    <property type="entry name" value="HTH-TYPE TRANSCRIPTIONAL REGULATOR YODB"/>
    <property type="match status" value="1"/>
</dbReference>
<dbReference type="Proteomes" id="UP001432128">
    <property type="component" value="Chromosome"/>
</dbReference>
<sequence length="123" mass="12953">MRRADATPRPGRPVRGSTSGRPIMALLDLLGRRATLGILWALAEGPASFRALQERAGGVAASTLNARLAELRDVGLVERTDAGYALTDDASALIEAGAPLVGWADDWAARITDRTACPDGESR</sequence>
<dbReference type="InterPro" id="IPR002577">
    <property type="entry name" value="HTH_HxlR"/>
</dbReference>
<dbReference type="PANTHER" id="PTHR33204">
    <property type="entry name" value="TRANSCRIPTIONAL REGULATOR, MARR FAMILY"/>
    <property type="match status" value="1"/>
</dbReference>
<dbReference type="GO" id="GO:0003677">
    <property type="term" value="F:DNA binding"/>
    <property type="evidence" value="ECO:0007669"/>
    <property type="project" value="UniProtKB-KW"/>
</dbReference>
<gene>
    <name evidence="5" type="ORF">OG579_14060</name>
</gene>
<reference evidence="5 6" key="1">
    <citation type="submission" date="2022-10" db="EMBL/GenBank/DDBJ databases">
        <title>The complete genomes of actinobacterial strains from the NBC collection.</title>
        <authorList>
            <person name="Joergensen T.S."/>
            <person name="Alvarez Arevalo M."/>
            <person name="Sterndorff E.B."/>
            <person name="Faurdal D."/>
            <person name="Vuksanovic O."/>
            <person name="Mourched A.-S."/>
            <person name="Charusanti P."/>
            <person name="Shaw S."/>
            <person name="Blin K."/>
            <person name="Weber T."/>
        </authorList>
    </citation>
    <scope>NUCLEOTIDE SEQUENCE [LARGE SCALE GENOMIC DNA]</scope>
    <source>
        <strain evidence="5 6">NBC_00319</strain>
    </source>
</reference>
<keyword evidence="2" id="KW-0238">DNA-binding</keyword>
<keyword evidence="3" id="KW-0804">Transcription</keyword>
<dbReference type="PROSITE" id="PS51118">
    <property type="entry name" value="HTH_HXLR"/>
    <property type="match status" value="1"/>
</dbReference>
<evidence type="ECO:0000259" key="4">
    <source>
        <dbReference type="PROSITE" id="PS51118"/>
    </source>
</evidence>
<dbReference type="KEGG" id="whr:OG579_14060"/>
<dbReference type="InterPro" id="IPR011991">
    <property type="entry name" value="ArsR-like_HTH"/>
</dbReference>
<dbReference type="SUPFAM" id="SSF46785">
    <property type="entry name" value="Winged helix' DNA-binding domain"/>
    <property type="match status" value="1"/>
</dbReference>
<name>A0AAU4JYJ0_9NOCA</name>
<dbReference type="InterPro" id="IPR036388">
    <property type="entry name" value="WH-like_DNA-bd_sf"/>
</dbReference>
<dbReference type="RefSeq" id="WP_328856433.1">
    <property type="nucleotide sequence ID" value="NZ_CP108021.1"/>
</dbReference>
<feature type="domain" description="HTH hxlR-type" evidence="4">
    <location>
        <begin position="21"/>
        <end position="112"/>
    </location>
</feature>
<dbReference type="AlphaFoldDB" id="A0AAU4JYJ0"/>